<evidence type="ECO:0000313" key="3">
    <source>
        <dbReference type="Proteomes" id="UP000603227"/>
    </source>
</evidence>
<feature type="region of interest" description="Disordered" evidence="1">
    <location>
        <begin position="15"/>
        <end position="56"/>
    </location>
</feature>
<dbReference type="AlphaFoldDB" id="A0A919GEZ2"/>
<organism evidence="2 3">
    <name type="scientific">Streptomyces capitiformicae</name>
    <dbReference type="NCBI Taxonomy" id="2014920"/>
    <lineage>
        <taxon>Bacteria</taxon>
        <taxon>Bacillati</taxon>
        <taxon>Actinomycetota</taxon>
        <taxon>Actinomycetes</taxon>
        <taxon>Kitasatosporales</taxon>
        <taxon>Streptomycetaceae</taxon>
        <taxon>Streptomyces</taxon>
    </lineage>
</organism>
<reference evidence="2" key="2">
    <citation type="submission" date="2020-09" db="EMBL/GenBank/DDBJ databases">
        <authorList>
            <person name="Sun Q."/>
            <person name="Zhou Y."/>
        </authorList>
    </citation>
    <scope>NUCLEOTIDE SEQUENCE</scope>
    <source>
        <strain evidence="2">CGMCC 4.7403</strain>
    </source>
</reference>
<evidence type="ECO:0000256" key="1">
    <source>
        <dbReference type="SAM" id="MobiDB-lite"/>
    </source>
</evidence>
<comment type="caution">
    <text evidence="2">The sequence shown here is derived from an EMBL/GenBank/DDBJ whole genome shotgun (WGS) entry which is preliminary data.</text>
</comment>
<feature type="compositionally biased region" description="Pro residues" evidence="1">
    <location>
        <begin position="45"/>
        <end position="56"/>
    </location>
</feature>
<evidence type="ECO:0000313" key="2">
    <source>
        <dbReference type="EMBL" id="GHH82968.1"/>
    </source>
</evidence>
<dbReference type="RefSeq" id="WP_189780998.1">
    <property type="nucleotide sequence ID" value="NZ_BNAT01000002.1"/>
</dbReference>
<name>A0A919GEZ2_9ACTN</name>
<protein>
    <submittedName>
        <fullName evidence="2">Uncharacterized protein</fullName>
    </submittedName>
</protein>
<reference evidence="2" key="1">
    <citation type="journal article" date="2014" name="Int. J. Syst. Evol. Microbiol.">
        <title>Complete genome sequence of Corynebacterium casei LMG S-19264T (=DSM 44701T), isolated from a smear-ripened cheese.</title>
        <authorList>
            <consortium name="US DOE Joint Genome Institute (JGI-PGF)"/>
            <person name="Walter F."/>
            <person name="Albersmeier A."/>
            <person name="Kalinowski J."/>
            <person name="Ruckert C."/>
        </authorList>
    </citation>
    <scope>NUCLEOTIDE SEQUENCE</scope>
    <source>
        <strain evidence="2">CGMCC 4.7403</strain>
    </source>
</reference>
<proteinExistence type="predicted"/>
<keyword evidence="3" id="KW-1185">Reference proteome</keyword>
<sequence>MPSDPYTVLRALLRAEAARSTPKPNPDQPTEPEHDPMSGDHHPPKPPQPPQPPKHD</sequence>
<accession>A0A919GEZ2</accession>
<gene>
    <name evidence="2" type="ORF">GCM10017771_08610</name>
</gene>
<feature type="compositionally biased region" description="Basic and acidic residues" evidence="1">
    <location>
        <begin position="31"/>
        <end position="43"/>
    </location>
</feature>
<dbReference type="Proteomes" id="UP000603227">
    <property type="component" value="Unassembled WGS sequence"/>
</dbReference>
<dbReference type="EMBL" id="BNAT01000002">
    <property type="protein sequence ID" value="GHH82968.1"/>
    <property type="molecule type" value="Genomic_DNA"/>
</dbReference>